<evidence type="ECO:0000259" key="14">
    <source>
        <dbReference type="PROSITE" id="PS50902"/>
    </source>
</evidence>
<evidence type="ECO:0000256" key="1">
    <source>
        <dbReference type="ARBA" id="ARBA00001917"/>
    </source>
</evidence>
<dbReference type="Pfam" id="PF00258">
    <property type="entry name" value="Flavodoxin_1"/>
    <property type="match status" value="1"/>
</dbReference>
<dbReference type="InterPro" id="IPR008254">
    <property type="entry name" value="Flavodoxin/NO_synth"/>
</dbReference>
<sequence length="894" mass="96306">MLAYWLFKKEASSNSNKSTFSWSCCSVAQDTVSHPAPSQTISSANQGILVKSSSPVPLKSTSSNQEQAESDEMLTGGLAILQRFRQQREVPSVAPAAPSFRIVFAYGSQMGASEEIARNLHAEAVQKLNLKNAEISSLDELKLPSIFPPGPNDGRPYMFLTIVTSSTGDGDPPDNAASFFAALRRKHQEVTSDSSSSKPLDGLFFTLAGLGDSNFNRFMHIPRTIRTRVHELGAQAFHPSIEADDVDGIEESVTKWQESMLPALLKATTAAKEKKTVPTTSPHPPQKPEVKGAAAASKKDNENDKVTEAEGEKAAVAVASILASSNTTSDVTQALGSNTPITTASTPTLPAPLLSTAISAGPSGFPLISGNAIITGVPSVMPAKSRLVIVTDRSLIKSVLSNEENLDGLQNDNDISNITQDSSTSSSSASGPMWVSSRISDAVRFTAPWSDRRVLHVEFEMDSVVQDTPATRYLPGDAISVQPCNDPEEVEALLSVLGVDGDLVFTVERVDGGKGGSEAPNATANRVLPHIPRTCSVRHALSRCLDISGSPQRKSLIRSLAEYASDASEKNTLLFLCSTTKEGRDAFAYEIQKPGPTLSQLLTRFPSCKPPLDLIIDAVPALAPRMYSLTCSPLAHPGRLQVALSVVRFTNKYGNRNGVATSWIDRLTKEAVEKANDYAMATPGNKKFDISKFLPKQRIQIAIRKGGDFRVPEDLSIPIIMIGPGTGVAPFRGFLEHRRVLKMLKEEEGEAGEAVAVGESWLFFGCRREDEDYLYKDDLESFVSDGTLSHLKVAFSRPAPITASQNNNDTVSSPPPAKTYVQHLVAREGAALAKVICEKNGHVFICGDGAHMAKDVHAALEALLVQHRGMTAELASNYLAAMLKAHRYVKDVWS</sequence>
<organism evidence="16">
    <name type="scientific">Polytomella parva</name>
    <dbReference type="NCBI Taxonomy" id="51329"/>
    <lineage>
        <taxon>Eukaryota</taxon>
        <taxon>Viridiplantae</taxon>
        <taxon>Chlorophyta</taxon>
        <taxon>core chlorophytes</taxon>
        <taxon>Chlorophyceae</taxon>
        <taxon>CS clade</taxon>
        <taxon>Chlamydomonadales</taxon>
        <taxon>Chlamydomonadaceae</taxon>
        <taxon>Polytomella</taxon>
    </lineage>
</organism>
<keyword evidence="10" id="KW-0486">Methionine biosynthesis</keyword>
<feature type="domain" description="Flavodoxin-like" evidence="14">
    <location>
        <begin position="102"/>
        <end position="261"/>
    </location>
</feature>
<dbReference type="Pfam" id="PF00667">
    <property type="entry name" value="FAD_binding_1"/>
    <property type="match status" value="1"/>
</dbReference>
<evidence type="ECO:0000256" key="8">
    <source>
        <dbReference type="ARBA" id="ARBA00022857"/>
    </source>
</evidence>
<dbReference type="PROSITE" id="PS51384">
    <property type="entry name" value="FAD_FR"/>
    <property type="match status" value="1"/>
</dbReference>
<dbReference type="GO" id="GO:0010181">
    <property type="term" value="F:FMN binding"/>
    <property type="evidence" value="ECO:0007669"/>
    <property type="project" value="InterPro"/>
</dbReference>
<dbReference type="InterPro" id="IPR003097">
    <property type="entry name" value="CysJ-like_FAD-binding"/>
</dbReference>
<keyword evidence="9" id="KW-0560">Oxidoreductase</keyword>
<dbReference type="PROSITE" id="PS50902">
    <property type="entry name" value="FLAVODOXIN_LIKE"/>
    <property type="match status" value="1"/>
</dbReference>
<evidence type="ECO:0000256" key="5">
    <source>
        <dbReference type="ARBA" id="ARBA00022643"/>
    </source>
</evidence>
<dbReference type="PANTHER" id="PTHR19384:SF84">
    <property type="entry name" value="METHIONINE SYNTHASE REDUCTASE"/>
    <property type="match status" value="1"/>
</dbReference>
<keyword evidence="7" id="KW-0274">FAD</keyword>
<evidence type="ECO:0000256" key="6">
    <source>
        <dbReference type="ARBA" id="ARBA00022691"/>
    </source>
</evidence>
<comment type="cofactor">
    <cofactor evidence="1">
        <name>FMN</name>
        <dbReference type="ChEBI" id="CHEBI:58210"/>
    </cofactor>
</comment>
<reference evidence="16" key="1">
    <citation type="submission" date="2021-01" db="EMBL/GenBank/DDBJ databases">
        <authorList>
            <person name="Corre E."/>
            <person name="Pelletier E."/>
            <person name="Niang G."/>
            <person name="Scheremetjew M."/>
            <person name="Finn R."/>
            <person name="Kale V."/>
            <person name="Holt S."/>
            <person name="Cochrane G."/>
            <person name="Meng A."/>
            <person name="Brown T."/>
            <person name="Cohen L."/>
        </authorList>
    </citation>
    <scope>NUCLEOTIDE SEQUENCE</scope>
    <source>
        <strain evidence="16">SAG 63-3</strain>
    </source>
</reference>
<keyword evidence="4" id="KW-0285">Flavoprotein</keyword>
<dbReference type="InterPro" id="IPR039261">
    <property type="entry name" value="FNR_nucleotide-bd"/>
</dbReference>
<evidence type="ECO:0000313" key="16">
    <source>
        <dbReference type="EMBL" id="CAD8784352.1"/>
    </source>
</evidence>
<evidence type="ECO:0000256" key="10">
    <source>
        <dbReference type="ARBA" id="ARBA00023167"/>
    </source>
</evidence>
<gene>
    <name evidence="16" type="ORF">PPAR00522_LOCUS17161</name>
</gene>
<evidence type="ECO:0000256" key="9">
    <source>
        <dbReference type="ARBA" id="ARBA00023002"/>
    </source>
</evidence>
<protein>
    <recommendedName>
        <fullName evidence="12">Methionine synthase reductase</fullName>
        <ecNumber evidence="11">1.16.1.8</ecNumber>
    </recommendedName>
</protein>
<dbReference type="SUPFAM" id="SSF52218">
    <property type="entry name" value="Flavoproteins"/>
    <property type="match status" value="1"/>
</dbReference>
<dbReference type="InterPro" id="IPR017938">
    <property type="entry name" value="Riboflavin_synthase-like_b-brl"/>
</dbReference>
<keyword evidence="6" id="KW-0949">S-adenosyl-L-methionine</keyword>
<dbReference type="SUPFAM" id="SSF52343">
    <property type="entry name" value="Ferredoxin reductase-like, C-terminal NADP-linked domain"/>
    <property type="match status" value="1"/>
</dbReference>
<dbReference type="EC" id="1.16.1.8" evidence="11"/>
<dbReference type="FunFam" id="3.40.50.80:FF:000001">
    <property type="entry name" value="NADPH--cytochrome P450 reductase 1"/>
    <property type="match status" value="1"/>
</dbReference>
<evidence type="ECO:0000256" key="11">
    <source>
        <dbReference type="ARBA" id="ARBA00039088"/>
    </source>
</evidence>
<dbReference type="GO" id="GO:0030586">
    <property type="term" value="F:[methionine synthase] reductase (NADPH) activity"/>
    <property type="evidence" value="ECO:0007669"/>
    <property type="project" value="UniProtKB-EC"/>
</dbReference>
<keyword evidence="5" id="KW-0288">FMN</keyword>
<evidence type="ECO:0000256" key="13">
    <source>
        <dbReference type="SAM" id="MobiDB-lite"/>
    </source>
</evidence>
<dbReference type="InterPro" id="IPR017927">
    <property type="entry name" value="FAD-bd_FR_type"/>
</dbReference>
<dbReference type="AlphaFoldDB" id="A0A7S0VE18"/>
<dbReference type="Gene3D" id="3.40.50.360">
    <property type="match status" value="1"/>
</dbReference>
<dbReference type="InterPro" id="IPR001709">
    <property type="entry name" value="Flavoprot_Pyr_Nucl_cyt_Rdtase"/>
</dbReference>
<keyword evidence="3" id="KW-0028">Amino-acid biosynthesis</keyword>
<dbReference type="GO" id="GO:0050667">
    <property type="term" value="P:homocysteine metabolic process"/>
    <property type="evidence" value="ECO:0007669"/>
    <property type="project" value="TreeGrafter"/>
</dbReference>
<dbReference type="EMBL" id="HBFM01026526">
    <property type="protein sequence ID" value="CAD8784352.1"/>
    <property type="molecule type" value="Transcribed_RNA"/>
</dbReference>
<name>A0A7S0VE18_9CHLO</name>
<dbReference type="SUPFAM" id="SSF63380">
    <property type="entry name" value="Riboflavin synthase domain-like"/>
    <property type="match status" value="1"/>
</dbReference>
<evidence type="ECO:0000256" key="2">
    <source>
        <dbReference type="ARBA" id="ARBA00001974"/>
    </source>
</evidence>
<dbReference type="InterPro" id="IPR023173">
    <property type="entry name" value="NADPH_Cyt_P450_Rdtase_alpha"/>
</dbReference>
<feature type="region of interest" description="Disordered" evidence="13">
    <location>
        <begin position="271"/>
        <end position="309"/>
    </location>
</feature>
<dbReference type="InterPro" id="IPR029039">
    <property type="entry name" value="Flavoprotein-like_sf"/>
</dbReference>
<accession>A0A7S0VE18</accession>
<feature type="compositionally biased region" description="Basic and acidic residues" evidence="13">
    <location>
        <begin position="297"/>
        <end position="309"/>
    </location>
</feature>
<evidence type="ECO:0000259" key="15">
    <source>
        <dbReference type="PROSITE" id="PS51384"/>
    </source>
</evidence>
<dbReference type="InterPro" id="IPR001094">
    <property type="entry name" value="Flavdoxin-like"/>
</dbReference>
<dbReference type="InterPro" id="IPR001433">
    <property type="entry name" value="OxRdtase_FAD/NAD-bd"/>
</dbReference>
<dbReference type="PRINTS" id="PR00369">
    <property type="entry name" value="FLAVODOXIN"/>
</dbReference>
<feature type="domain" description="FAD-binding FR-type" evidence="15">
    <location>
        <begin position="432"/>
        <end position="712"/>
    </location>
</feature>
<dbReference type="GO" id="GO:0050660">
    <property type="term" value="F:flavin adenine dinucleotide binding"/>
    <property type="evidence" value="ECO:0007669"/>
    <property type="project" value="TreeGrafter"/>
</dbReference>
<dbReference type="PANTHER" id="PTHR19384">
    <property type="entry name" value="NITRIC OXIDE SYNTHASE-RELATED"/>
    <property type="match status" value="1"/>
</dbReference>
<comment type="cofactor">
    <cofactor evidence="2">
        <name>FAD</name>
        <dbReference type="ChEBI" id="CHEBI:57692"/>
    </cofactor>
</comment>
<evidence type="ECO:0000256" key="12">
    <source>
        <dbReference type="ARBA" id="ARBA00040659"/>
    </source>
</evidence>
<dbReference type="Gene3D" id="1.20.990.10">
    <property type="entry name" value="NADPH-cytochrome p450 Reductase, Chain A, domain 3"/>
    <property type="match status" value="1"/>
</dbReference>
<evidence type="ECO:0000256" key="4">
    <source>
        <dbReference type="ARBA" id="ARBA00022630"/>
    </source>
</evidence>
<feature type="compositionally biased region" description="Polar residues" evidence="13">
    <location>
        <begin position="406"/>
        <end position="421"/>
    </location>
</feature>
<dbReference type="GO" id="GO:0009086">
    <property type="term" value="P:methionine biosynthetic process"/>
    <property type="evidence" value="ECO:0007669"/>
    <property type="project" value="UniProtKB-KW"/>
</dbReference>
<feature type="region of interest" description="Disordered" evidence="13">
    <location>
        <begin position="406"/>
        <end position="432"/>
    </location>
</feature>
<dbReference type="Pfam" id="PF00175">
    <property type="entry name" value="NAD_binding_1"/>
    <property type="match status" value="1"/>
</dbReference>
<dbReference type="GO" id="GO:0005829">
    <property type="term" value="C:cytosol"/>
    <property type="evidence" value="ECO:0007669"/>
    <property type="project" value="TreeGrafter"/>
</dbReference>
<dbReference type="Gene3D" id="3.40.50.80">
    <property type="entry name" value="Nucleotide-binding domain of ferredoxin-NADP reductase (FNR) module"/>
    <property type="match status" value="1"/>
</dbReference>
<evidence type="ECO:0000256" key="3">
    <source>
        <dbReference type="ARBA" id="ARBA00022605"/>
    </source>
</evidence>
<dbReference type="Gene3D" id="2.40.30.10">
    <property type="entry name" value="Translation factors"/>
    <property type="match status" value="1"/>
</dbReference>
<proteinExistence type="predicted"/>
<evidence type="ECO:0000256" key="7">
    <source>
        <dbReference type="ARBA" id="ARBA00022827"/>
    </source>
</evidence>
<keyword evidence="8" id="KW-0521">NADP</keyword>
<dbReference type="PRINTS" id="PR00371">
    <property type="entry name" value="FPNCR"/>
</dbReference>